<sequence>MKKKVKQELEKILEKNKWKSIDDIGWGWEYLISRKEKLSEDFIREFQDKLDWWWISNSQVMSENLMRSLQDKINWEESSIYQKFSENFMREFKDKIDWWQVSYYQDFSSFNFIYEFRDDLYLDVLERRGIITEDDIENISRPLDRSEILYRNRLMVKKKITDKALKDLIALIFEGTCIHINQYNNSRLGSDWHKCQGCILRNIPFCIDKLNEDLCFAIWHRNFLDGYKIKVPRKRRRKMNNKYTLLDI</sequence>
<name>A0A0F9ET40_9ZZZZ</name>
<proteinExistence type="predicted"/>
<reference evidence="1" key="1">
    <citation type="journal article" date="2015" name="Nature">
        <title>Complex archaea that bridge the gap between prokaryotes and eukaryotes.</title>
        <authorList>
            <person name="Spang A."/>
            <person name="Saw J.H."/>
            <person name="Jorgensen S.L."/>
            <person name="Zaremba-Niedzwiedzka K."/>
            <person name="Martijn J."/>
            <person name="Lind A.E."/>
            <person name="van Eijk R."/>
            <person name="Schleper C."/>
            <person name="Guy L."/>
            <person name="Ettema T.J."/>
        </authorList>
    </citation>
    <scope>NUCLEOTIDE SEQUENCE</scope>
</reference>
<evidence type="ECO:0000313" key="1">
    <source>
        <dbReference type="EMBL" id="KKL69441.1"/>
    </source>
</evidence>
<accession>A0A0F9ET40</accession>
<organism evidence="1">
    <name type="scientific">marine sediment metagenome</name>
    <dbReference type="NCBI Taxonomy" id="412755"/>
    <lineage>
        <taxon>unclassified sequences</taxon>
        <taxon>metagenomes</taxon>
        <taxon>ecological metagenomes</taxon>
    </lineage>
</organism>
<gene>
    <name evidence="1" type="ORF">LCGC14_2114910</name>
</gene>
<dbReference type="AlphaFoldDB" id="A0A0F9ET40"/>
<comment type="caution">
    <text evidence="1">The sequence shown here is derived from an EMBL/GenBank/DDBJ whole genome shotgun (WGS) entry which is preliminary data.</text>
</comment>
<dbReference type="EMBL" id="LAZR01026207">
    <property type="protein sequence ID" value="KKL69441.1"/>
    <property type="molecule type" value="Genomic_DNA"/>
</dbReference>
<protein>
    <submittedName>
        <fullName evidence="1">Uncharacterized protein</fullName>
    </submittedName>
</protein>